<organism evidence="2 3">
    <name type="scientific">Genlisea aurea</name>
    <dbReference type="NCBI Taxonomy" id="192259"/>
    <lineage>
        <taxon>Eukaryota</taxon>
        <taxon>Viridiplantae</taxon>
        <taxon>Streptophyta</taxon>
        <taxon>Embryophyta</taxon>
        <taxon>Tracheophyta</taxon>
        <taxon>Spermatophyta</taxon>
        <taxon>Magnoliopsida</taxon>
        <taxon>eudicotyledons</taxon>
        <taxon>Gunneridae</taxon>
        <taxon>Pentapetalae</taxon>
        <taxon>asterids</taxon>
        <taxon>lamiids</taxon>
        <taxon>Lamiales</taxon>
        <taxon>Lentibulariaceae</taxon>
        <taxon>Genlisea</taxon>
    </lineage>
</organism>
<feature type="signal peptide" evidence="1">
    <location>
        <begin position="1"/>
        <end position="19"/>
    </location>
</feature>
<dbReference type="EMBL" id="AUSU01009954">
    <property type="protein sequence ID" value="EPS57686.1"/>
    <property type="molecule type" value="Genomic_DNA"/>
</dbReference>
<gene>
    <name evidence="2" type="ORF">M569_17131</name>
</gene>
<keyword evidence="1" id="KW-0732">Signal</keyword>
<evidence type="ECO:0000313" key="3">
    <source>
        <dbReference type="Proteomes" id="UP000015453"/>
    </source>
</evidence>
<keyword evidence="3" id="KW-1185">Reference proteome</keyword>
<evidence type="ECO:0000256" key="1">
    <source>
        <dbReference type="SAM" id="SignalP"/>
    </source>
</evidence>
<dbReference type="AlphaFoldDB" id="S8BZP3"/>
<evidence type="ECO:0000313" key="2">
    <source>
        <dbReference type="EMBL" id="EPS57686.1"/>
    </source>
</evidence>
<name>S8BZP3_9LAMI</name>
<protein>
    <submittedName>
        <fullName evidence="2">Uncharacterized protein</fullName>
    </submittedName>
</protein>
<sequence>MNRLRLMLLLLSYLSFGGAEQKLSAKECENAGFTGLALCSDCRAFAEYVKDEARLRSRSSSVL</sequence>
<dbReference type="Proteomes" id="UP000015453">
    <property type="component" value="Unassembled WGS sequence"/>
</dbReference>
<accession>S8BZP3</accession>
<dbReference type="OrthoDB" id="1910009at2759"/>
<feature type="chain" id="PRO_5004548719" evidence="1">
    <location>
        <begin position="20"/>
        <end position="63"/>
    </location>
</feature>
<proteinExistence type="predicted"/>
<reference evidence="2 3" key="1">
    <citation type="journal article" date="2013" name="BMC Genomics">
        <title>The miniature genome of a carnivorous plant Genlisea aurea contains a low number of genes and short non-coding sequences.</title>
        <authorList>
            <person name="Leushkin E.V."/>
            <person name="Sutormin R.A."/>
            <person name="Nabieva E.R."/>
            <person name="Penin A.A."/>
            <person name="Kondrashov A.S."/>
            <person name="Logacheva M.D."/>
        </authorList>
    </citation>
    <scope>NUCLEOTIDE SEQUENCE [LARGE SCALE GENOMIC DNA]</scope>
</reference>
<comment type="caution">
    <text evidence="2">The sequence shown here is derived from an EMBL/GenBank/DDBJ whole genome shotgun (WGS) entry which is preliminary data.</text>
</comment>